<dbReference type="Proteomes" id="UP000654075">
    <property type="component" value="Unassembled WGS sequence"/>
</dbReference>
<evidence type="ECO:0000313" key="3">
    <source>
        <dbReference type="Proteomes" id="UP000654075"/>
    </source>
</evidence>
<accession>A0A813FL13</accession>
<feature type="non-terminal residue" evidence="2">
    <location>
        <position position="116"/>
    </location>
</feature>
<sequence>DGQYLSSPKRGRRPAGLTAWDGLDDDGESSRPEEVLSGQEDCDLDENGLPLPPSSRCWDWPMSKPEKQERVAMMDAQILLYDQKGLIDEVEALRDVCAQHGLVPLDDEEDRNEEEV</sequence>
<evidence type="ECO:0000256" key="1">
    <source>
        <dbReference type="SAM" id="MobiDB-lite"/>
    </source>
</evidence>
<organism evidence="2 3">
    <name type="scientific">Polarella glacialis</name>
    <name type="common">Dinoflagellate</name>
    <dbReference type="NCBI Taxonomy" id="89957"/>
    <lineage>
        <taxon>Eukaryota</taxon>
        <taxon>Sar</taxon>
        <taxon>Alveolata</taxon>
        <taxon>Dinophyceae</taxon>
        <taxon>Suessiales</taxon>
        <taxon>Suessiaceae</taxon>
        <taxon>Polarella</taxon>
    </lineage>
</organism>
<protein>
    <submittedName>
        <fullName evidence="2">Uncharacterized protein</fullName>
    </submittedName>
</protein>
<gene>
    <name evidence="2" type="ORF">PGLA1383_LOCUS30937</name>
</gene>
<name>A0A813FL13_POLGL</name>
<feature type="region of interest" description="Disordered" evidence="1">
    <location>
        <begin position="1"/>
        <end position="61"/>
    </location>
</feature>
<dbReference type="OrthoDB" id="422183at2759"/>
<evidence type="ECO:0000313" key="2">
    <source>
        <dbReference type="EMBL" id="CAE8613160.1"/>
    </source>
</evidence>
<dbReference type="EMBL" id="CAJNNV010025211">
    <property type="protein sequence ID" value="CAE8613160.1"/>
    <property type="molecule type" value="Genomic_DNA"/>
</dbReference>
<reference evidence="2" key="1">
    <citation type="submission" date="2021-02" db="EMBL/GenBank/DDBJ databases">
        <authorList>
            <person name="Dougan E. K."/>
            <person name="Rhodes N."/>
            <person name="Thang M."/>
            <person name="Chan C."/>
        </authorList>
    </citation>
    <scope>NUCLEOTIDE SEQUENCE</scope>
</reference>
<comment type="caution">
    <text evidence="2">The sequence shown here is derived from an EMBL/GenBank/DDBJ whole genome shotgun (WGS) entry which is preliminary data.</text>
</comment>
<proteinExistence type="predicted"/>
<keyword evidence="3" id="KW-1185">Reference proteome</keyword>
<dbReference type="AlphaFoldDB" id="A0A813FL13"/>